<reference evidence="9" key="1">
    <citation type="journal article" date="2023" name="Nat. Commun.">
        <title>Diploid and tetraploid genomes of Acorus and the evolution of monocots.</title>
        <authorList>
            <person name="Ma L."/>
            <person name="Liu K.W."/>
            <person name="Li Z."/>
            <person name="Hsiao Y.Y."/>
            <person name="Qi Y."/>
            <person name="Fu T."/>
            <person name="Tang G.D."/>
            <person name="Zhang D."/>
            <person name="Sun W.H."/>
            <person name="Liu D.K."/>
            <person name="Li Y."/>
            <person name="Chen G.Z."/>
            <person name="Liu X.D."/>
            <person name="Liao X.Y."/>
            <person name="Jiang Y.T."/>
            <person name="Yu X."/>
            <person name="Hao Y."/>
            <person name="Huang J."/>
            <person name="Zhao X.W."/>
            <person name="Ke S."/>
            <person name="Chen Y.Y."/>
            <person name="Wu W.L."/>
            <person name="Hsu J.L."/>
            <person name="Lin Y.F."/>
            <person name="Huang M.D."/>
            <person name="Li C.Y."/>
            <person name="Huang L."/>
            <person name="Wang Z.W."/>
            <person name="Zhao X."/>
            <person name="Zhong W.Y."/>
            <person name="Peng D.H."/>
            <person name="Ahmad S."/>
            <person name="Lan S."/>
            <person name="Zhang J.S."/>
            <person name="Tsai W.C."/>
            <person name="Van de Peer Y."/>
            <person name="Liu Z.J."/>
        </authorList>
    </citation>
    <scope>NUCLEOTIDE SEQUENCE</scope>
    <source>
        <strain evidence="9">CP</strain>
    </source>
</reference>
<dbReference type="GO" id="GO:0003924">
    <property type="term" value="F:GTPase activity"/>
    <property type="evidence" value="ECO:0007669"/>
    <property type="project" value="TreeGrafter"/>
</dbReference>
<dbReference type="InterPro" id="IPR030386">
    <property type="entry name" value="G_GB1_RHD3_dom"/>
</dbReference>
<comment type="caution">
    <text evidence="9">The sequence shown here is derived from an EMBL/GenBank/DDBJ whole genome shotgun (WGS) entry which is preliminary data.</text>
</comment>
<accession>A0AAV9D483</accession>
<evidence type="ECO:0000256" key="4">
    <source>
        <dbReference type="ARBA" id="ARBA00023134"/>
    </source>
</evidence>
<keyword evidence="5" id="KW-0472">Membrane</keyword>
<evidence type="ECO:0000256" key="1">
    <source>
        <dbReference type="ARBA" id="ARBA00022741"/>
    </source>
</evidence>
<comment type="similarity">
    <text evidence="6">Belongs to the TRAFAC class dynamin-like GTPase superfamily. GB1/RHD3 GTPase family.</text>
</comment>
<evidence type="ECO:0000313" key="10">
    <source>
        <dbReference type="Proteomes" id="UP001180020"/>
    </source>
</evidence>
<dbReference type="GO" id="GO:0005783">
    <property type="term" value="C:endoplasmic reticulum"/>
    <property type="evidence" value="ECO:0007669"/>
    <property type="project" value="TreeGrafter"/>
</dbReference>
<protein>
    <recommendedName>
        <fullName evidence="8">GB1/RHD3-type G domain-containing protein</fullName>
    </recommendedName>
</protein>
<keyword evidence="2" id="KW-0378">Hydrolase</keyword>
<dbReference type="PROSITE" id="PS51715">
    <property type="entry name" value="G_GB1_RHD3"/>
    <property type="match status" value="1"/>
</dbReference>
<dbReference type="AlphaFoldDB" id="A0AAV9D483"/>
<keyword evidence="10" id="KW-1185">Reference proteome</keyword>
<gene>
    <name evidence="9" type="ORF">QJS10_CPB15g01849</name>
</gene>
<dbReference type="EMBL" id="JAUJYO010000015">
    <property type="protein sequence ID" value="KAK1296346.1"/>
    <property type="molecule type" value="Genomic_DNA"/>
</dbReference>
<dbReference type="Proteomes" id="UP001180020">
    <property type="component" value="Unassembled WGS sequence"/>
</dbReference>
<reference evidence="9" key="2">
    <citation type="submission" date="2023-06" db="EMBL/GenBank/DDBJ databases">
        <authorList>
            <person name="Ma L."/>
            <person name="Liu K.-W."/>
            <person name="Li Z."/>
            <person name="Hsiao Y.-Y."/>
            <person name="Qi Y."/>
            <person name="Fu T."/>
            <person name="Tang G."/>
            <person name="Zhang D."/>
            <person name="Sun W.-H."/>
            <person name="Liu D.-K."/>
            <person name="Li Y."/>
            <person name="Chen G.-Z."/>
            <person name="Liu X.-D."/>
            <person name="Liao X.-Y."/>
            <person name="Jiang Y.-T."/>
            <person name="Yu X."/>
            <person name="Hao Y."/>
            <person name="Huang J."/>
            <person name="Zhao X.-W."/>
            <person name="Ke S."/>
            <person name="Chen Y.-Y."/>
            <person name="Wu W.-L."/>
            <person name="Hsu J.-L."/>
            <person name="Lin Y.-F."/>
            <person name="Huang M.-D."/>
            <person name="Li C.-Y."/>
            <person name="Huang L."/>
            <person name="Wang Z.-W."/>
            <person name="Zhao X."/>
            <person name="Zhong W.-Y."/>
            <person name="Peng D.-H."/>
            <person name="Ahmad S."/>
            <person name="Lan S."/>
            <person name="Zhang J.-S."/>
            <person name="Tsai W.-C."/>
            <person name="Van De Peer Y."/>
            <person name="Liu Z.-J."/>
        </authorList>
    </citation>
    <scope>NUCLEOTIDE SEQUENCE</scope>
    <source>
        <strain evidence="9">CP</strain>
        <tissue evidence="9">Leaves</tissue>
    </source>
</reference>
<sequence length="303" mass="34992">MGSTVAVAQNDSDGDGSAQRQRLLTATVTRSDGKSTLLNHLFRTTFREMDARQGRNQTTKGIWIAKAVDIDHPCTIVMDLEGNDGSERGEDGKAFERWSALFSLAISDIVMTPFFLIERKLKEEVQKIWNMVPKPRARKEATLDEFFNLRVTALPNYEFQKDQFKEELIELRRKCSLSIAWGGYAKDKQDAVPASALSINMQNIWNDIRKNKDLDIPAYKVLVATARCQEIADELLKVYPFGEIKHYWISRQADIQSFARWVRQVLDIFVQEYDEKTINFDEGVRTTKREYLKARFLNFDFAN</sequence>
<evidence type="ECO:0000256" key="6">
    <source>
        <dbReference type="PROSITE-ProRule" id="PRU01052"/>
    </source>
</evidence>
<dbReference type="PANTHER" id="PTHR45923">
    <property type="entry name" value="PROTEIN SEY1"/>
    <property type="match status" value="1"/>
</dbReference>
<name>A0AAV9D483_ACOCL</name>
<proteinExistence type="inferred from homology"/>
<feature type="domain" description="GB1/RHD3-type G" evidence="8">
    <location>
        <begin position="33"/>
        <end position="111"/>
    </location>
</feature>
<organism evidence="9 10">
    <name type="scientific">Acorus calamus</name>
    <name type="common">Sweet flag</name>
    <dbReference type="NCBI Taxonomy" id="4465"/>
    <lineage>
        <taxon>Eukaryota</taxon>
        <taxon>Viridiplantae</taxon>
        <taxon>Streptophyta</taxon>
        <taxon>Embryophyta</taxon>
        <taxon>Tracheophyta</taxon>
        <taxon>Spermatophyta</taxon>
        <taxon>Magnoliopsida</taxon>
        <taxon>Liliopsida</taxon>
        <taxon>Acoraceae</taxon>
        <taxon>Acorus</taxon>
    </lineage>
</organism>
<evidence type="ECO:0000256" key="7">
    <source>
        <dbReference type="SAM" id="MobiDB-lite"/>
    </source>
</evidence>
<feature type="compositionally biased region" description="Polar residues" evidence="7">
    <location>
        <begin position="1"/>
        <end position="11"/>
    </location>
</feature>
<dbReference type="GO" id="GO:0016320">
    <property type="term" value="P:endoplasmic reticulum membrane fusion"/>
    <property type="evidence" value="ECO:0007669"/>
    <property type="project" value="TreeGrafter"/>
</dbReference>
<dbReference type="InterPro" id="IPR027417">
    <property type="entry name" value="P-loop_NTPase"/>
</dbReference>
<evidence type="ECO:0000256" key="2">
    <source>
        <dbReference type="ARBA" id="ARBA00022801"/>
    </source>
</evidence>
<dbReference type="GO" id="GO:0005525">
    <property type="term" value="F:GTP binding"/>
    <property type="evidence" value="ECO:0007669"/>
    <property type="project" value="UniProtKB-KW"/>
</dbReference>
<keyword evidence="3" id="KW-0256">Endoplasmic reticulum</keyword>
<dbReference type="SUPFAM" id="SSF52540">
    <property type="entry name" value="P-loop containing nucleoside triphosphate hydrolases"/>
    <property type="match status" value="1"/>
</dbReference>
<dbReference type="Gene3D" id="3.40.50.300">
    <property type="entry name" value="P-loop containing nucleotide triphosphate hydrolases"/>
    <property type="match status" value="1"/>
</dbReference>
<evidence type="ECO:0000256" key="3">
    <source>
        <dbReference type="ARBA" id="ARBA00022824"/>
    </source>
</evidence>
<feature type="region of interest" description="Disordered" evidence="7">
    <location>
        <begin position="1"/>
        <end position="20"/>
    </location>
</feature>
<evidence type="ECO:0000313" key="9">
    <source>
        <dbReference type="EMBL" id="KAK1296346.1"/>
    </source>
</evidence>
<dbReference type="Pfam" id="PF05879">
    <property type="entry name" value="RHD3_GTPase"/>
    <property type="match status" value="1"/>
</dbReference>
<dbReference type="PANTHER" id="PTHR45923:SF2">
    <property type="entry name" value="PROTEIN SEY1"/>
    <property type="match status" value="1"/>
</dbReference>
<evidence type="ECO:0000259" key="8">
    <source>
        <dbReference type="PROSITE" id="PS51715"/>
    </source>
</evidence>
<keyword evidence="4" id="KW-0342">GTP-binding</keyword>
<evidence type="ECO:0000256" key="5">
    <source>
        <dbReference type="ARBA" id="ARBA00023136"/>
    </source>
</evidence>
<dbReference type="InterPro" id="IPR008803">
    <property type="entry name" value="RHD3/Sey1"/>
</dbReference>
<keyword evidence="1" id="KW-0547">Nucleotide-binding</keyword>